<name>A0ABR3JQ17_9AGAR</name>
<keyword evidence="2" id="KW-1185">Reference proteome</keyword>
<dbReference type="EMBL" id="JASNQZ010000004">
    <property type="protein sequence ID" value="KAL0957856.1"/>
    <property type="molecule type" value="Genomic_DNA"/>
</dbReference>
<gene>
    <name evidence="1" type="ORF">HGRIS_000040</name>
</gene>
<organism evidence="1 2">
    <name type="scientific">Hohenbuehelia grisea</name>
    <dbReference type="NCBI Taxonomy" id="104357"/>
    <lineage>
        <taxon>Eukaryota</taxon>
        <taxon>Fungi</taxon>
        <taxon>Dikarya</taxon>
        <taxon>Basidiomycota</taxon>
        <taxon>Agaricomycotina</taxon>
        <taxon>Agaricomycetes</taxon>
        <taxon>Agaricomycetidae</taxon>
        <taxon>Agaricales</taxon>
        <taxon>Pleurotineae</taxon>
        <taxon>Pleurotaceae</taxon>
        <taxon>Hohenbuehelia</taxon>
    </lineage>
</organism>
<reference evidence="2" key="1">
    <citation type="submission" date="2024-06" db="EMBL/GenBank/DDBJ databases">
        <title>Multi-omics analyses provide insights into the biosynthesis of the anticancer antibiotic pleurotin in Hohenbuehelia grisea.</title>
        <authorList>
            <person name="Weaver J.A."/>
            <person name="Alberti F."/>
        </authorList>
    </citation>
    <scope>NUCLEOTIDE SEQUENCE [LARGE SCALE GENOMIC DNA]</scope>
    <source>
        <strain evidence="2">T-177</strain>
    </source>
</reference>
<protein>
    <submittedName>
        <fullName evidence="1">Uncharacterized protein</fullName>
    </submittedName>
</protein>
<evidence type="ECO:0000313" key="2">
    <source>
        <dbReference type="Proteomes" id="UP001556367"/>
    </source>
</evidence>
<dbReference type="Proteomes" id="UP001556367">
    <property type="component" value="Unassembled WGS sequence"/>
</dbReference>
<sequence>MSSNSNEASANALRQLQNNLDPPFGTSFFKTERIRILNEEKIPVTMIQIKLSEYTITWDVQLYKYAVNGDPHDPNFIENGGQIYVMLVHSGSIQTTVNLPSMKFEFEVAAQKDSSDVSVLYQYPTTGSGMRVDNQANVLSYEIDFGQTFQMLTNAGNETVSFEAKYCESFIRVDSAQRGDKVSSKAMFAITPNSGENDPELGTLPSNTIYQIYGFSLLTNQAISAWPAKYTFTHRMGLMPVDGATFIFAPAKSSTVNINLGF</sequence>
<evidence type="ECO:0000313" key="1">
    <source>
        <dbReference type="EMBL" id="KAL0957856.1"/>
    </source>
</evidence>
<comment type="caution">
    <text evidence="1">The sequence shown here is derived from an EMBL/GenBank/DDBJ whole genome shotgun (WGS) entry which is preliminary data.</text>
</comment>
<proteinExistence type="predicted"/>
<accession>A0ABR3JQ17</accession>